<reference evidence="2" key="2">
    <citation type="submission" date="2023-01" db="EMBL/GenBank/DDBJ databases">
        <title>Draft genome sequence of Portibacter lacus strain NBRC 108769.</title>
        <authorList>
            <person name="Sun Q."/>
            <person name="Mori K."/>
        </authorList>
    </citation>
    <scope>NUCLEOTIDE SEQUENCE</scope>
    <source>
        <strain evidence="2">NBRC 108769</strain>
    </source>
</reference>
<dbReference type="GO" id="GO:0004553">
    <property type="term" value="F:hydrolase activity, hydrolyzing O-glycosyl compounds"/>
    <property type="evidence" value="ECO:0007669"/>
    <property type="project" value="UniProtKB-ARBA"/>
</dbReference>
<dbReference type="InterPro" id="IPR052025">
    <property type="entry name" value="Xyloglucanase_GH74"/>
</dbReference>
<dbReference type="InterPro" id="IPR035986">
    <property type="entry name" value="PKD_dom_sf"/>
</dbReference>
<dbReference type="Proteomes" id="UP001156666">
    <property type="component" value="Unassembled WGS sequence"/>
</dbReference>
<dbReference type="SUPFAM" id="SSF49299">
    <property type="entry name" value="PKD domain"/>
    <property type="match status" value="1"/>
</dbReference>
<dbReference type="InterPro" id="IPR013320">
    <property type="entry name" value="ConA-like_dom_sf"/>
</dbReference>
<dbReference type="SUPFAM" id="SSF110296">
    <property type="entry name" value="Oligoxyloglucan reducing end-specific cellobiohydrolase"/>
    <property type="match status" value="3"/>
</dbReference>
<feature type="domain" description="Secretion system C-terminal sorting" evidence="1">
    <location>
        <begin position="1352"/>
        <end position="1416"/>
    </location>
</feature>
<accession>A0AA37SRL5</accession>
<dbReference type="Pfam" id="PF13385">
    <property type="entry name" value="Laminin_G_3"/>
    <property type="match status" value="1"/>
</dbReference>
<evidence type="ECO:0000313" key="3">
    <source>
        <dbReference type="Proteomes" id="UP001156666"/>
    </source>
</evidence>
<reference evidence="2" key="1">
    <citation type="journal article" date="2014" name="Int. J. Syst. Evol. Microbiol.">
        <title>Complete genome sequence of Corynebacterium casei LMG S-19264T (=DSM 44701T), isolated from a smear-ripened cheese.</title>
        <authorList>
            <consortium name="US DOE Joint Genome Institute (JGI-PGF)"/>
            <person name="Walter F."/>
            <person name="Albersmeier A."/>
            <person name="Kalinowski J."/>
            <person name="Ruckert C."/>
        </authorList>
    </citation>
    <scope>NUCLEOTIDE SEQUENCE</scope>
    <source>
        <strain evidence="2">NBRC 108769</strain>
    </source>
</reference>
<dbReference type="Gene3D" id="2.60.120.200">
    <property type="match status" value="1"/>
</dbReference>
<dbReference type="SUPFAM" id="SSF49899">
    <property type="entry name" value="Concanavalin A-like lectins/glucanases"/>
    <property type="match status" value="1"/>
</dbReference>
<dbReference type="InterPro" id="IPR015943">
    <property type="entry name" value="WD40/YVTN_repeat-like_dom_sf"/>
</dbReference>
<dbReference type="Gene3D" id="2.60.40.10">
    <property type="entry name" value="Immunoglobulins"/>
    <property type="match status" value="1"/>
</dbReference>
<sequence length="1424" mass="158006">MNMSVILRHLASWDSYAINLKTGSLFLFLFMCVALNAQAPNWAELMYKEGADVQKVSEAYEAYYESHEFVKNRYTQDYKRFLRGKTREAFELKDTKTLRSQQELYQNKLLINNTRGPGSTWQPLGPFDIDLNSSAVGTTPGLAHIYTVEKNGFLVAGTATSGAWKSTNNGSTWQAITKNLMVTEVKAVEIVGSTIYIGGNGHIYKSTNGGSSWSETGSSSFKNQYHNTLDIVSSNSVLFAATNYGFYRSTDAGNNWTQIASGKVQEIEVHPTNPDVIYFIKQEGSGTAFYRSMDGGLNFTQLTNGYPVVANGEEQLRTEIAVTQAQPDRIVALATGIANGGSGLYGIYVSDDMGSSWTFKCCGTGPGGPASASNKNIMAWQITGEVSGGQYYYDVALAVSQINPDEIYTGGINIWKSTDGGTTFVNNADYIFNKAKEKYVHADIQDIRIIGNEIWVATDGGIFMSNDSAETFNKRMYGIVGTDFRGFGAGAKDGEVLIGGTYHNGTLLKENNTYEGGWLSTYSGDNTHGNVNPQNNKITYSDIGIMTLPGNASSVPTLKTLTIKPNASYKTGESSEYVFHPNSGDIFFLGSGGSLFKTTDNGTNFTQLHNFGSGKVTKIEIAPANPDIIYVVYYPSYDSHKKLYRTTDGGQSWDDISPLSSVFQNNKLWIAWDIAVSSTNPDELWLARTPQTSSNANIDGYQVFHTADAGGSWNNISTSSLNGEMLTNIVHQHGTNGGVYIGTRRTVFYKNAAMSQWALFQNGLPALTYSTNLVILYNQNKIVNATHRGVYSVDLYETVVKDVAFQVDKTEGLCERDFFQFSNNSKGFLASATVKWTFENGNPSVSYDENPMVRFNGVGGHNVTLEIIENGKSTQKTEVDFITVQESCGIESLPGSALRTNNNNYLIVPAIGLETNEISFSTWVKREGTTKDNAGLFTMRRFANTTGLSISSSGEVKYMWDQVELGIPTGLKIEKSKWTHVAMTVSPTELRVYVDGIEKVFAGNYSPVIFDKDLLIGKDINSYIYYFNGYFDEFSVYDKTLSTAEVRSHMNLVKYEEAVSGLHNYFQFNDETSVTKDVIGSKHASFFSNADFVESMAPIGKGTSQVKKIENFGIHTFDAVNVELNIESGISCNSDLGVYRIERNVSGSSDLHSSDYLYIVNHFAEDDFIINGEISISRAFDELVDSGVSKDSFKLYQLAFDEVPEWENNTRAYSMDFDPDNDDKVIFEVHEEKEMEGKFLVSYNPMNASLAISDIYFELDIIRPGVVDVQWFLHPEDHFIRTELQRSGDGRRFEAIKVIDNEEGQLAFSYIDESPLKGRNYYRVKMTYDDLSTDYSKIDHIRVSSTIADQFLYPNPLVGGSELVLNDVRLDGASMTIYNMTGKKVKYLSNIERGKVDVSSLSAGSYIVVIDERTARRQQILIKN</sequence>
<dbReference type="GO" id="GO:0010411">
    <property type="term" value="P:xyloglucan metabolic process"/>
    <property type="evidence" value="ECO:0007669"/>
    <property type="project" value="TreeGrafter"/>
</dbReference>
<dbReference type="Pfam" id="PF18962">
    <property type="entry name" value="Por_Secre_tail"/>
    <property type="match status" value="1"/>
</dbReference>
<dbReference type="PANTHER" id="PTHR43739:SF5">
    <property type="entry name" value="EXO-ALPHA-SIALIDASE"/>
    <property type="match status" value="1"/>
</dbReference>
<gene>
    <name evidence="2" type="ORF">GCM10007940_32680</name>
</gene>
<dbReference type="InterPro" id="IPR026444">
    <property type="entry name" value="Secre_tail"/>
</dbReference>
<name>A0AA37SRL5_9BACT</name>
<dbReference type="NCBIfam" id="TIGR04183">
    <property type="entry name" value="Por_Secre_tail"/>
    <property type="match status" value="1"/>
</dbReference>
<dbReference type="Gene3D" id="2.130.10.10">
    <property type="entry name" value="YVTN repeat-like/Quinoprotein amine dehydrogenase"/>
    <property type="match status" value="3"/>
</dbReference>
<protein>
    <recommendedName>
        <fullName evidence="1">Secretion system C-terminal sorting domain-containing protein</fullName>
    </recommendedName>
</protein>
<proteinExistence type="predicted"/>
<evidence type="ECO:0000313" key="2">
    <source>
        <dbReference type="EMBL" id="GLR18652.1"/>
    </source>
</evidence>
<keyword evidence="3" id="KW-1185">Reference proteome</keyword>
<organism evidence="2 3">
    <name type="scientific">Portibacter lacus</name>
    <dbReference type="NCBI Taxonomy" id="1099794"/>
    <lineage>
        <taxon>Bacteria</taxon>
        <taxon>Pseudomonadati</taxon>
        <taxon>Bacteroidota</taxon>
        <taxon>Saprospiria</taxon>
        <taxon>Saprospirales</taxon>
        <taxon>Haliscomenobacteraceae</taxon>
        <taxon>Portibacter</taxon>
    </lineage>
</organism>
<evidence type="ECO:0000259" key="1">
    <source>
        <dbReference type="Pfam" id="PF18962"/>
    </source>
</evidence>
<dbReference type="PANTHER" id="PTHR43739">
    <property type="entry name" value="XYLOGLUCANASE (EUROFUNG)"/>
    <property type="match status" value="1"/>
</dbReference>
<comment type="caution">
    <text evidence="2">The sequence shown here is derived from an EMBL/GenBank/DDBJ whole genome shotgun (WGS) entry which is preliminary data.</text>
</comment>
<dbReference type="InterPro" id="IPR013783">
    <property type="entry name" value="Ig-like_fold"/>
</dbReference>
<dbReference type="EMBL" id="BSOH01000021">
    <property type="protein sequence ID" value="GLR18652.1"/>
    <property type="molecule type" value="Genomic_DNA"/>
</dbReference>